<feature type="compositionally biased region" description="Polar residues" evidence="1">
    <location>
        <begin position="154"/>
        <end position="167"/>
    </location>
</feature>
<dbReference type="EMBL" id="JABBWD010000391">
    <property type="protein sequence ID" value="KAG1761129.1"/>
    <property type="molecule type" value="Genomic_DNA"/>
</dbReference>
<organism evidence="2 4">
    <name type="scientific">Suillus placidus</name>
    <dbReference type="NCBI Taxonomy" id="48579"/>
    <lineage>
        <taxon>Eukaryota</taxon>
        <taxon>Fungi</taxon>
        <taxon>Dikarya</taxon>
        <taxon>Basidiomycota</taxon>
        <taxon>Agaricomycotina</taxon>
        <taxon>Agaricomycetes</taxon>
        <taxon>Agaricomycetidae</taxon>
        <taxon>Boletales</taxon>
        <taxon>Suillineae</taxon>
        <taxon>Suillaceae</taxon>
        <taxon>Suillus</taxon>
    </lineage>
</organism>
<dbReference type="AlphaFoldDB" id="A0A9P6ZGS6"/>
<protein>
    <submittedName>
        <fullName evidence="2">Uncharacterized protein</fullName>
    </submittedName>
</protein>
<proteinExistence type="predicted"/>
<feature type="region of interest" description="Disordered" evidence="1">
    <location>
        <begin position="1"/>
        <end position="48"/>
    </location>
</feature>
<feature type="region of interest" description="Disordered" evidence="1">
    <location>
        <begin position="60"/>
        <end position="105"/>
    </location>
</feature>
<evidence type="ECO:0000313" key="2">
    <source>
        <dbReference type="EMBL" id="KAG1761129.1"/>
    </source>
</evidence>
<comment type="caution">
    <text evidence="2">The sequence shown here is derived from an EMBL/GenBank/DDBJ whole genome shotgun (WGS) entry which is preliminary data.</text>
</comment>
<dbReference type="OrthoDB" id="2709965at2759"/>
<sequence>MSMRGKYQSDGSHSLRLPSPPLTARKAVTANNARVTPPAHHRNGSTDRLGLRSFDAAVFEQPPIRTTTEERQHDLRHQQSRTFPDTRGAEQQQQQSNGRPHPLQNQVYSDVNGLLIHMQASPAPPVGSPYPYPFSHVRRNNAYSAYPIHTAPYSNSPPYVNSTQPRDTSPEPCSSGEETAGEERFEVAEERNWVNGMVPDDGTEWVDEDEDEKDDLLDLEYHLNDVNNIEKRRRR</sequence>
<feature type="compositionally biased region" description="Basic and acidic residues" evidence="1">
    <location>
        <begin position="67"/>
        <end position="77"/>
    </location>
</feature>
<dbReference type="EMBL" id="JABBWD010000063">
    <property type="protein sequence ID" value="KAG1770831.1"/>
    <property type="molecule type" value="Genomic_DNA"/>
</dbReference>
<evidence type="ECO:0000313" key="4">
    <source>
        <dbReference type="Proteomes" id="UP000714275"/>
    </source>
</evidence>
<feature type="compositionally biased region" description="Acidic residues" evidence="1">
    <location>
        <begin position="201"/>
        <end position="211"/>
    </location>
</feature>
<dbReference type="Proteomes" id="UP000714275">
    <property type="component" value="Unassembled WGS sequence"/>
</dbReference>
<feature type="compositionally biased region" description="Polar residues" evidence="1">
    <location>
        <begin position="89"/>
        <end position="105"/>
    </location>
</feature>
<keyword evidence="4" id="KW-1185">Reference proteome</keyword>
<feature type="compositionally biased region" description="Basic and acidic residues" evidence="1">
    <location>
        <begin position="181"/>
        <end position="192"/>
    </location>
</feature>
<evidence type="ECO:0000313" key="3">
    <source>
        <dbReference type="EMBL" id="KAG1770831.1"/>
    </source>
</evidence>
<evidence type="ECO:0000256" key="1">
    <source>
        <dbReference type="SAM" id="MobiDB-lite"/>
    </source>
</evidence>
<name>A0A9P6ZGS6_9AGAM</name>
<gene>
    <name evidence="3" type="ORF">EV702DRAFT_1202305</name>
    <name evidence="2" type="ORF">EV702DRAFT_1207469</name>
</gene>
<feature type="region of interest" description="Disordered" evidence="1">
    <location>
        <begin position="154"/>
        <end position="211"/>
    </location>
</feature>
<accession>A0A9P6ZGS6</accession>
<reference evidence="2" key="1">
    <citation type="journal article" date="2020" name="New Phytol.">
        <title>Comparative genomics reveals dynamic genome evolution in host specialist ectomycorrhizal fungi.</title>
        <authorList>
            <person name="Lofgren L.A."/>
            <person name="Nguyen N.H."/>
            <person name="Vilgalys R."/>
            <person name="Ruytinx J."/>
            <person name="Liao H.L."/>
            <person name="Branco S."/>
            <person name="Kuo A."/>
            <person name="LaButti K."/>
            <person name="Lipzen A."/>
            <person name="Andreopoulos W."/>
            <person name="Pangilinan J."/>
            <person name="Riley R."/>
            <person name="Hundley H."/>
            <person name="Na H."/>
            <person name="Barry K."/>
            <person name="Grigoriev I.V."/>
            <person name="Stajich J.E."/>
            <person name="Kennedy P.G."/>
        </authorList>
    </citation>
    <scope>NUCLEOTIDE SEQUENCE</scope>
    <source>
        <strain evidence="2">DOB743</strain>
    </source>
</reference>